<evidence type="ECO:0000313" key="5">
    <source>
        <dbReference type="Proteomes" id="UP000799766"/>
    </source>
</evidence>
<protein>
    <recommendedName>
        <fullName evidence="3">DUF7492 domain-containing protein</fullName>
    </recommendedName>
</protein>
<evidence type="ECO:0000256" key="2">
    <source>
        <dbReference type="SAM" id="SignalP"/>
    </source>
</evidence>
<evidence type="ECO:0000313" key="4">
    <source>
        <dbReference type="EMBL" id="KAF2458423.1"/>
    </source>
</evidence>
<dbReference type="AlphaFoldDB" id="A0A6A6P4Q2"/>
<keyword evidence="2" id="KW-0732">Signal</keyword>
<evidence type="ECO:0000259" key="3">
    <source>
        <dbReference type="Pfam" id="PF24320"/>
    </source>
</evidence>
<dbReference type="EMBL" id="MU001678">
    <property type="protein sequence ID" value="KAF2458423.1"/>
    <property type="molecule type" value="Genomic_DNA"/>
</dbReference>
<feature type="chain" id="PRO_5025434261" description="DUF7492 domain-containing protein" evidence="2">
    <location>
        <begin position="27"/>
        <end position="454"/>
    </location>
</feature>
<accession>A0A6A6P4Q2</accession>
<dbReference type="OrthoDB" id="64281at2759"/>
<feature type="signal peptide" evidence="2">
    <location>
        <begin position="1"/>
        <end position="26"/>
    </location>
</feature>
<evidence type="ECO:0000256" key="1">
    <source>
        <dbReference type="SAM" id="MobiDB-lite"/>
    </source>
</evidence>
<proteinExistence type="predicted"/>
<dbReference type="InterPro" id="IPR055915">
    <property type="entry name" value="DUF7492"/>
</dbReference>
<dbReference type="Proteomes" id="UP000799766">
    <property type="component" value="Unassembled WGS sequence"/>
</dbReference>
<feature type="region of interest" description="Disordered" evidence="1">
    <location>
        <begin position="405"/>
        <end position="454"/>
    </location>
</feature>
<name>A0A6A6P4Q2_9PEZI</name>
<sequence length="454" mass="47888">MKQPTSGFCRVAAVALLCVGLPAVSGHTWIEQIRNVDDNGNYVGDAGYPRGYVERTDPNFDQPPGSFSMQWLLPLADEGTRITPTDPLCHPNQRTQQQSDGYPRLQTHPGEFVAMRYMENGHVTKPSGTLGKPPGNGTAFVFGTTEPREDETLMNVLQWTSDGTGGDGRGRLLAANNFDDGRCYQLSDQAISQARSSDHPNLDANGAVMELMCDTNAQVPDSLRAGDTLAVYWVWQWPTIPGEVDGLPDGKDEYYTTCNDFDIVSQHEATADGEAASGQMEHGLTQQDPQQSAVSNYQSRTANYANPLGSLFLAPTDSDVQLPTGTAPLSNVLSTGTASASDVGTTSVPATTSAADATSSSAAPTASATQSPQASSPPNADIGDCGTVAVTATQVVTSIVTTTVNSQAPASTASGAPPSGALPGSNDDFAAPFGGRDHHGFHKRRIRDSAKFRF</sequence>
<reference evidence="4" key="1">
    <citation type="journal article" date="2020" name="Stud. Mycol.">
        <title>101 Dothideomycetes genomes: a test case for predicting lifestyles and emergence of pathogens.</title>
        <authorList>
            <person name="Haridas S."/>
            <person name="Albert R."/>
            <person name="Binder M."/>
            <person name="Bloem J."/>
            <person name="Labutti K."/>
            <person name="Salamov A."/>
            <person name="Andreopoulos B."/>
            <person name="Baker S."/>
            <person name="Barry K."/>
            <person name="Bills G."/>
            <person name="Bluhm B."/>
            <person name="Cannon C."/>
            <person name="Castanera R."/>
            <person name="Culley D."/>
            <person name="Daum C."/>
            <person name="Ezra D."/>
            <person name="Gonzalez J."/>
            <person name="Henrissat B."/>
            <person name="Kuo A."/>
            <person name="Liang C."/>
            <person name="Lipzen A."/>
            <person name="Lutzoni F."/>
            <person name="Magnuson J."/>
            <person name="Mondo S."/>
            <person name="Nolan M."/>
            <person name="Ohm R."/>
            <person name="Pangilinan J."/>
            <person name="Park H.-J."/>
            <person name="Ramirez L."/>
            <person name="Alfaro M."/>
            <person name="Sun H."/>
            <person name="Tritt A."/>
            <person name="Yoshinaga Y."/>
            <person name="Zwiers L.-H."/>
            <person name="Turgeon B."/>
            <person name="Goodwin S."/>
            <person name="Spatafora J."/>
            <person name="Crous P."/>
            <person name="Grigoriev I."/>
        </authorList>
    </citation>
    <scope>NUCLEOTIDE SEQUENCE</scope>
    <source>
        <strain evidence="4">ATCC 16933</strain>
    </source>
</reference>
<feature type="domain" description="DUF7492" evidence="3">
    <location>
        <begin position="24"/>
        <end position="291"/>
    </location>
</feature>
<organism evidence="4 5">
    <name type="scientific">Lineolata rhizophorae</name>
    <dbReference type="NCBI Taxonomy" id="578093"/>
    <lineage>
        <taxon>Eukaryota</taxon>
        <taxon>Fungi</taxon>
        <taxon>Dikarya</taxon>
        <taxon>Ascomycota</taxon>
        <taxon>Pezizomycotina</taxon>
        <taxon>Dothideomycetes</taxon>
        <taxon>Dothideomycetes incertae sedis</taxon>
        <taxon>Lineolatales</taxon>
        <taxon>Lineolataceae</taxon>
        <taxon>Lineolata</taxon>
    </lineage>
</organism>
<dbReference type="Pfam" id="PF24320">
    <property type="entry name" value="DUF7492"/>
    <property type="match status" value="1"/>
</dbReference>
<feature type="region of interest" description="Disordered" evidence="1">
    <location>
        <begin position="271"/>
        <end position="296"/>
    </location>
</feature>
<feature type="region of interest" description="Disordered" evidence="1">
    <location>
        <begin position="336"/>
        <end position="382"/>
    </location>
</feature>
<feature type="compositionally biased region" description="Low complexity" evidence="1">
    <location>
        <begin position="405"/>
        <end position="425"/>
    </location>
</feature>
<feature type="compositionally biased region" description="Low complexity" evidence="1">
    <location>
        <begin position="345"/>
        <end position="378"/>
    </location>
</feature>
<keyword evidence="5" id="KW-1185">Reference proteome</keyword>
<gene>
    <name evidence="4" type="ORF">BDY21DRAFT_363308</name>
</gene>
<feature type="compositionally biased region" description="Polar residues" evidence="1">
    <location>
        <begin position="284"/>
        <end position="296"/>
    </location>
</feature>